<sequence>MRHGRLAVVTEAAGDSAPTPPRQWLTRGVGGIGTASLLADVGHEVPTSLLPSLLTSTLGAPAAALGLVEGVSDALAGAARLAGGALADDPVRRQRVAVGGYTATAVLASLTSVATTVWQVGLLRAGAWTARGLRVPARNALLADVVHPAAYGRAYGFERMMDNLGAIFGPLLALALVAAVGIRWAIALSVIPGLLAAAAIVYAIRNTPRPAPAERTPLRIRIRPVLRGDLGRLMAAITAFEVGNVAATLLILRATEQLTPQHGATTATTIALALYALYNLAATIASLPAGHVADRLGSRGPVRVLAAGVALFLAAYLGFAVDSTGIVLLALPFAAAGVAIGCVETAQHSAVAALAPAGIRGSAFGLLAAVQAAGNLAASAIAGLLWTIVSPHAAFVYLAAWMVLALLCLLFAGLGGTSRAAQEGSAA</sequence>
<dbReference type="InterPro" id="IPR011701">
    <property type="entry name" value="MFS"/>
</dbReference>
<evidence type="ECO:0000256" key="4">
    <source>
        <dbReference type="ARBA" id="ARBA00023136"/>
    </source>
</evidence>
<evidence type="ECO:0000256" key="1">
    <source>
        <dbReference type="ARBA" id="ARBA00004651"/>
    </source>
</evidence>
<evidence type="ECO:0000256" key="5">
    <source>
        <dbReference type="SAM" id="MobiDB-lite"/>
    </source>
</evidence>
<feature type="transmembrane region" description="Helical" evidence="6">
    <location>
        <begin position="230"/>
        <end position="252"/>
    </location>
</feature>
<keyword evidence="3 6" id="KW-1133">Transmembrane helix</keyword>
<feature type="transmembrane region" description="Helical" evidence="6">
    <location>
        <begin position="302"/>
        <end position="319"/>
    </location>
</feature>
<evidence type="ECO:0000256" key="6">
    <source>
        <dbReference type="SAM" id="Phobius"/>
    </source>
</evidence>
<accession>A0A8J3P4J6</accession>
<name>A0A8J3P4J6_9ACTN</name>
<evidence type="ECO:0000313" key="8">
    <source>
        <dbReference type="EMBL" id="GIG03766.1"/>
    </source>
</evidence>
<dbReference type="Gene3D" id="1.20.1250.20">
    <property type="entry name" value="MFS general substrate transporter like domains"/>
    <property type="match status" value="2"/>
</dbReference>
<dbReference type="CDD" id="cd17370">
    <property type="entry name" value="MFS_MJ1317_like"/>
    <property type="match status" value="1"/>
</dbReference>
<dbReference type="PANTHER" id="PTHR23518">
    <property type="entry name" value="C-METHYLTRANSFERASE"/>
    <property type="match status" value="1"/>
</dbReference>
<gene>
    <name evidence="8" type="ORF">Cco03nite_04660</name>
</gene>
<evidence type="ECO:0000259" key="7">
    <source>
        <dbReference type="PROSITE" id="PS50850"/>
    </source>
</evidence>
<comment type="subcellular location">
    <subcellularLocation>
        <location evidence="1">Cell membrane</location>
        <topology evidence="1">Multi-pass membrane protein</topology>
    </subcellularLocation>
</comment>
<dbReference type="GO" id="GO:0022857">
    <property type="term" value="F:transmembrane transporter activity"/>
    <property type="evidence" value="ECO:0007669"/>
    <property type="project" value="InterPro"/>
</dbReference>
<feature type="transmembrane region" description="Helical" evidence="6">
    <location>
        <begin position="394"/>
        <end position="414"/>
    </location>
</feature>
<feature type="transmembrane region" description="Helical" evidence="6">
    <location>
        <begin position="364"/>
        <end position="388"/>
    </location>
</feature>
<dbReference type="PROSITE" id="PS50850">
    <property type="entry name" value="MFS"/>
    <property type="match status" value="1"/>
</dbReference>
<protein>
    <submittedName>
        <fullName evidence="8">MFS transporter</fullName>
    </submittedName>
</protein>
<keyword evidence="4 6" id="KW-0472">Membrane</keyword>
<keyword evidence="2 6" id="KW-0812">Transmembrane</keyword>
<dbReference type="PANTHER" id="PTHR23518:SF2">
    <property type="entry name" value="MAJOR FACILITATOR SUPERFAMILY TRANSPORTER"/>
    <property type="match status" value="1"/>
</dbReference>
<dbReference type="Pfam" id="PF07690">
    <property type="entry name" value="MFS_1"/>
    <property type="match status" value="2"/>
</dbReference>
<feature type="transmembrane region" description="Helical" evidence="6">
    <location>
        <begin position="325"/>
        <end position="343"/>
    </location>
</feature>
<feature type="transmembrane region" description="Helical" evidence="6">
    <location>
        <begin position="186"/>
        <end position="204"/>
    </location>
</feature>
<dbReference type="AlphaFoldDB" id="A0A8J3P4J6"/>
<comment type="caution">
    <text evidence="8">The sequence shown here is derived from an EMBL/GenBank/DDBJ whole genome shotgun (WGS) entry which is preliminary data.</text>
</comment>
<dbReference type="Proteomes" id="UP000630887">
    <property type="component" value="Unassembled WGS sequence"/>
</dbReference>
<dbReference type="SUPFAM" id="SSF103473">
    <property type="entry name" value="MFS general substrate transporter"/>
    <property type="match status" value="1"/>
</dbReference>
<evidence type="ECO:0000313" key="9">
    <source>
        <dbReference type="Proteomes" id="UP000630887"/>
    </source>
</evidence>
<proteinExistence type="predicted"/>
<feature type="region of interest" description="Disordered" evidence="5">
    <location>
        <begin position="1"/>
        <end position="22"/>
    </location>
</feature>
<evidence type="ECO:0000256" key="3">
    <source>
        <dbReference type="ARBA" id="ARBA00022989"/>
    </source>
</evidence>
<dbReference type="GO" id="GO:0005886">
    <property type="term" value="C:plasma membrane"/>
    <property type="evidence" value="ECO:0007669"/>
    <property type="project" value="UniProtKB-SubCell"/>
</dbReference>
<reference evidence="8 9" key="1">
    <citation type="submission" date="2021-01" db="EMBL/GenBank/DDBJ databases">
        <title>Whole genome shotgun sequence of Catellatospora coxensis NBRC 107359.</title>
        <authorList>
            <person name="Komaki H."/>
            <person name="Tamura T."/>
        </authorList>
    </citation>
    <scope>NUCLEOTIDE SEQUENCE [LARGE SCALE GENOMIC DNA]</scope>
    <source>
        <strain evidence="8 9">NBRC 107359</strain>
    </source>
</reference>
<dbReference type="InterPro" id="IPR036259">
    <property type="entry name" value="MFS_trans_sf"/>
</dbReference>
<feature type="transmembrane region" description="Helical" evidence="6">
    <location>
        <begin position="163"/>
        <end position="180"/>
    </location>
</feature>
<organism evidence="8 9">
    <name type="scientific">Catellatospora coxensis</name>
    <dbReference type="NCBI Taxonomy" id="310354"/>
    <lineage>
        <taxon>Bacteria</taxon>
        <taxon>Bacillati</taxon>
        <taxon>Actinomycetota</taxon>
        <taxon>Actinomycetes</taxon>
        <taxon>Micromonosporales</taxon>
        <taxon>Micromonosporaceae</taxon>
        <taxon>Catellatospora</taxon>
    </lineage>
</organism>
<feature type="domain" description="Major facilitator superfamily (MFS) profile" evidence="7">
    <location>
        <begin position="28"/>
        <end position="417"/>
    </location>
</feature>
<evidence type="ECO:0000256" key="2">
    <source>
        <dbReference type="ARBA" id="ARBA00022692"/>
    </source>
</evidence>
<dbReference type="EMBL" id="BONI01000002">
    <property type="protein sequence ID" value="GIG03766.1"/>
    <property type="molecule type" value="Genomic_DNA"/>
</dbReference>
<dbReference type="InterPro" id="IPR020846">
    <property type="entry name" value="MFS_dom"/>
</dbReference>
<feature type="transmembrane region" description="Helical" evidence="6">
    <location>
        <begin position="272"/>
        <end position="290"/>
    </location>
</feature>
<keyword evidence="9" id="KW-1185">Reference proteome</keyword>